<dbReference type="EMBL" id="ARZX01000003">
    <property type="protein sequence ID" value="EWH14544.1"/>
    <property type="molecule type" value="Genomic_DNA"/>
</dbReference>
<organism evidence="1 2">
    <name type="scientific">Cellulophaga geojensis KL-A</name>
    <dbReference type="NCBI Taxonomy" id="1328323"/>
    <lineage>
        <taxon>Bacteria</taxon>
        <taxon>Pseudomonadati</taxon>
        <taxon>Bacteroidota</taxon>
        <taxon>Flavobacteriia</taxon>
        <taxon>Flavobacteriales</taxon>
        <taxon>Flavobacteriaceae</taxon>
        <taxon>Cellulophaga</taxon>
    </lineage>
</organism>
<gene>
    <name evidence="1" type="ORF">KLA_04232</name>
</gene>
<dbReference type="PANTHER" id="PTHR46656:SF3">
    <property type="entry name" value="PUTATIVE-RELATED"/>
    <property type="match status" value="1"/>
</dbReference>
<dbReference type="PANTHER" id="PTHR46656">
    <property type="entry name" value="PUTATIVE-RELATED"/>
    <property type="match status" value="1"/>
</dbReference>
<comment type="caution">
    <text evidence="1">The sequence shown here is derived from an EMBL/GenBank/DDBJ whole genome shotgun (WGS) entry which is preliminary data.</text>
</comment>
<dbReference type="GO" id="GO:0016740">
    <property type="term" value="F:transferase activity"/>
    <property type="evidence" value="ECO:0007669"/>
    <property type="project" value="UniProtKB-KW"/>
</dbReference>
<protein>
    <submittedName>
        <fullName evidence="1">Glycosyl transferase</fullName>
    </submittedName>
</protein>
<dbReference type="Proteomes" id="UP000019275">
    <property type="component" value="Unassembled WGS sequence"/>
</dbReference>
<name>A0ABP3B9Q5_9FLAO</name>
<evidence type="ECO:0000313" key="1">
    <source>
        <dbReference type="EMBL" id="EWH14544.1"/>
    </source>
</evidence>
<accession>A0ABP3B9Q5</accession>
<dbReference type="Gene3D" id="3.40.50.2000">
    <property type="entry name" value="Glycogen Phosphorylase B"/>
    <property type="match status" value="1"/>
</dbReference>
<dbReference type="CDD" id="cd03801">
    <property type="entry name" value="GT4_PimA-like"/>
    <property type="match status" value="1"/>
</dbReference>
<keyword evidence="1" id="KW-0808">Transferase</keyword>
<dbReference type="Pfam" id="PF13692">
    <property type="entry name" value="Glyco_trans_1_4"/>
    <property type="match status" value="1"/>
</dbReference>
<evidence type="ECO:0000313" key="2">
    <source>
        <dbReference type="Proteomes" id="UP000019275"/>
    </source>
</evidence>
<keyword evidence="2" id="KW-1185">Reference proteome</keyword>
<reference evidence="1 2" key="1">
    <citation type="journal article" date="2014" name="Genome Announc.">
        <title>Draft Genome Sequence of the Carrageenan-Degrading Bacterium Cellulophaga sp. Strain KL-A, Isolated from Decaying Marine Algae.</title>
        <authorList>
            <person name="Shan D."/>
            <person name="Ying J."/>
            <person name="Li X."/>
            <person name="Gao Z."/>
            <person name="Wei G."/>
            <person name="Shao Z."/>
        </authorList>
    </citation>
    <scope>NUCLEOTIDE SEQUENCE [LARGE SCALE GENOMIC DNA]</scope>
    <source>
        <strain evidence="1 2">KL-A</strain>
    </source>
</reference>
<sequence length="411" mass="48719">MRIGIVTTWFERGAAYVSKQYKEVLEKENDVFIYARGGEEFAIKDPLWNKGNITWGKQFKNSTRTKIDLKDFRNWVLSNELEIVIFNEQHEWSPVIECDKMGVIIGAYIDYYKKETVPFFHLYDFLFCNTQRHYSVFKNHFQAKYFPWGTNTDLFIPNEFIEIADKDCIQFFHSAGMNPFRKGTDFVLRAAHSIITENFKLIIHSQVSLYQFFPENNLIINELIKAEKLQVIDETISAPGLYKFYDVYLYPSRLEGIGLTVPEAISCGLPTVTTDQPPMNEFVKKDISGRLVKVDSVEKRSDNYFWSQSIISVDSLKKEMLYYIVNREKIGLFKKKARNYALENLDWVKNTSEINDYILSLKKNKDINKSEIIKNIKDYERNRPFIYYLNTYKPYLKFKKIIKHYFKYNKK</sequence>
<dbReference type="RefSeq" id="WP_034644219.1">
    <property type="nucleotide sequence ID" value="NZ_ARZX01000003.1"/>
</dbReference>
<dbReference type="SUPFAM" id="SSF53756">
    <property type="entry name" value="UDP-Glycosyltransferase/glycogen phosphorylase"/>
    <property type="match status" value="1"/>
</dbReference>
<proteinExistence type="predicted"/>